<evidence type="ECO:0000256" key="1">
    <source>
        <dbReference type="SAM" id="Coils"/>
    </source>
</evidence>
<feature type="region of interest" description="Disordered" evidence="2">
    <location>
        <begin position="39"/>
        <end position="89"/>
    </location>
</feature>
<name>A0A4R6W152_9HYPH</name>
<evidence type="ECO:0008006" key="5">
    <source>
        <dbReference type="Google" id="ProtNLM"/>
    </source>
</evidence>
<reference evidence="3 4" key="1">
    <citation type="submission" date="2019-03" db="EMBL/GenBank/DDBJ databases">
        <title>Genomic Encyclopedia of Type Strains, Phase III (KMG-III): the genomes of soil and plant-associated and newly described type strains.</title>
        <authorList>
            <person name="Whitman W."/>
        </authorList>
    </citation>
    <scope>NUCLEOTIDE SEQUENCE [LARGE SCALE GENOMIC DNA]</scope>
    <source>
        <strain evidence="3 4">CGMCC 1.7002</strain>
    </source>
</reference>
<feature type="compositionally biased region" description="Low complexity" evidence="2">
    <location>
        <begin position="41"/>
        <end position="56"/>
    </location>
</feature>
<keyword evidence="4" id="KW-1185">Reference proteome</keyword>
<gene>
    <name evidence="3" type="ORF">ATL17_0668</name>
</gene>
<sequence>MNSIRLLPVVMVAAGALFLFKFLGIVSGEGYSLSGAQMVSAQEAPEQPQDAQVQEDMTQDSTGNSLADDAQMSPEELAAQEEKPQDAAPIMIKKDGDIVSWEDADGLADTERAILARLSERRKELDALEAQLKVQEDIVRAAEKRLETRAAELKEIEARIQQLVDRKEGLEDEQFGSLVSMYENMKPNDAARIFDRLDMLVLVRMVERMNPRKMASILAAMDAEKAEALTINLANPNLQQMETVPAQDDALPQIVGQ</sequence>
<evidence type="ECO:0000313" key="4">
    <source>
        <dbReference type="Proteomes" id="UP000295391"/>
    </source>
</evidence>
<evidence type="ECO:0000256" key="2">
    <source>
        <dbReference type="SAM" id="MobiDB-lite"/>
    </source>
</evidence>
<dbReference type="RefSeq" id="WP_133571347.1">
    <property type="nucleotide sequence ID" value="NZ_SNYR01000001.1"/>
</dbReference>
<dbReference type="EMBL" id="SNYR01000001">
    <property type="protein sequence ID" value="TDQ66665.1"/>
    <property type="molecule type" value="Genomic_DNA"/>
</dbReference>
<keyword evidence="1" id="KW-0175">Coiled coil</keyword>
<protein>
    <recommendedName>
        <fullName evidence="5">Flagellar motility protein MotE (MotC chaperone)</fullName>
    </recommendedName>
</protein>
<feature type="coiled-coil region" evidence="1">
    <location>
        <begin position="115"/>
        <end position="173"/>
    </location>
</feature>
<comment type="caution">
    <text evidence="3">The sequence shown here is derived from an EMBL/GenBank/DDBJ whole genome shotgun (WGS) entry which is preliminary data.</text>
</comment>
<dbReference type="SUPFAM" id="SSF158791">
    <property type="entry name" value="MgtE N-terminal domain-like"/>
    <property type="match status" value="1"/>
</dbReference>
<proteinExistence type="predicted"/>
<accession>A0A4R6W152</accession>
<dbReference type="Proteomes" id="UP000295391">
    <property type="component" value="Unassembled WGS sequence"/>
</dbReference>
<dbReference type="AlphaFoldDB" id="A0A4R6W152"/>
<evidence type="ECO:0000313" key="3">
    <source>
        <dbReference type="EMBL" id="TDQ66665.1"/>
    </source>
</evidence>
<organism evidence="3 4">
    <name type="scientific">Maritalea mobilis</name>
    <dbReference type="NCBI Taxonomy" id="483324"/>
    <lineage>
        <taxon>Bacteria</taxon>
        <taxon>Pseudomonadati</taxon>
        <taxon>Pseudomonadota</taxon>
        <taxon>Alphaproteobacteria</taxon>
        <taxon>Hyphomicrobiales</taxon>
        <taxon>Devosiaceae</taxon>
        <taxon>Maritalea</taxon>
    </lineage>
</organism>
<dbReference type="OrthoDB" id="9791432at2"/>